<evidence type="ECO:0000313" key="3">
    <source>
        <dbReference type="EMBL" id="MCU4741287.1"/>
    </source>
</evidence>
<keyword evidence="3" id="KW-0418">Kinase</keyword>
<reference evidence="3" key="1">
    <citation type="submission" date="2022-09" db="EMBL/GenBank/DDBJ databases">
        <title>Enrichment on poylsaccharides allowed isolation of novel metabolic and taxonomic groups of Haloarchaea.</title>
        <authorList>
            <person name="Sorokin D.Y."/>
            <person name="Elcheninov A.G."/>
            <person name="Khizhniak T.V."/>
            <person name="Kolganova T.V."/>
            <person name="Kublanov I.V."/>
        </authorList>
    </citation>
    <scope>NUCLEOTIDE SEQUENCE</scope>
    <source>
        <strain evidence="3">AArc-xg1-1</strain>
    </source>
</reference>
<feature type="compositionally biased region" description="Basic and acidic residues" evidence="1">
    <location>
        <begin position="286"/>
        <end position="316"/>
    </location>
</feature>
<feature type="domain" description="Carbohydrate kinase PfkB" evidence="2">
    <location>
        <begin position="334"/>
        <end position="376"/>
    </location>
</feature>
<gene>
    <name evidence="3" type="ORF">OB960_07720</name>
</gene>
<keyword evidence="3" id="KW-0808">Transferase</keyword>
<feature type="region of interest" description="Disordered" evidence="1">
    <location>
        <begin position="275"/>
        <end position="316"/>
    </location>
</feature>
<name>A0AAP2YYA3_9EURY</name>
<evidence type="ECO:0000259" key="2">
    <source>
        <dbReference type="Pfam" id="PF00294"/>
    </source>
</evidence>
<evidence type="ECO:0000256" key="1">
    <source>
        <dbReference type="SAM" id="MobiDB-lite"/>
    </source>
</evidence>
<comment type="caution">
    <text evidence="3">The sequence shown here is derived from an EMBL/GenBank/DDBJ whole genome shotgun (WGS) entry which is preliminary data.</text>
</comment>
<sequence length="391" mass="42694">MGYGELVDRFTDDIELRVTAFPDGSVDTYDSVFDEHGERITDRKTFGERIAGDDLTSIPIDRDSREPGGQATNMAVQAHALGGETTVVGHLDDPVFDGLPFETLSMGEPARIDVYPFDDDDLVISRTSSDLDSWSLADLRAARSPSWDPLSADVVCCGNWASLEGVTAALAELAELAGETGETGEASEGGTFVLDPGPVKNRSRAAVSELLTTLGELESAFDVVYSVIPAEFEYTVEAAGIEAETDRERLAGVREVTGISGVVLHASERAIVATAEDNTDTETETELEREMESERQSGSEYEREREHEREREREHDPVNVITVPNIEVERTRRRTGAGDRFSAGVAIARAREWNLEAALALGNLCAAYYVETAETGDRFALLSYLDRRSTN</sequence>
<protein>
    <submittedName>
        <fullName evidence="3">PfkB family carbohydrate kinase</fullName>
    </submittedName>
</protein>
<dbReference type="EMBL" id="JAOPKA010000004">
    <property type="protein sequence ID" value="MCU4741287.1"/>
    <property type="molecule type" value="Genomic_DNA"/>
</dbReference>
<dbReference type="Pfam" id="PF00294">
    <property type="entry name" value="PfkB"/>
    <property type="match status" value="1"/>
</dbReference>
<dbReference type="RefSeq" id="WP_338003128.1">
    <property type="nucleotide sequence ID" value="NZ_JAOPKA010000004.1"/>
</dbReference>
<dbReference type="SUPFAM" id="SSF53613">
    <property type="entry name" value="Ribokinase-like"/>
    <property type="match status" value="1"/>
</dbReference>
<proteinExistence type="predicted"/>
<evidence type="ECO:0000313" key="4">
    <source>
        <dbReference type="Proteomes" id="UP001321018"/>
    </source>
</evidence>
<accession>A0AAP2YYA3</accession>
<dbReference type="GO" id="GO:0016301">
    <property type="term" value="F:kinase activity"/>
    <property type="evidence" value="ECO:0007669"/>
    <property type="project" value="UniProtKB-KW"/>
</dbReference>
<dbReference type="InterPro" id="IPR011611">
    <property type="entry name" value="PfkB_dom"/>
</dbReference>
<dbReference type="AlphaFoldDB" id="A0AAP2YYA3"/>
<dbReference type="Proteomes" id="UP001321018">
    <property type="component" value="Unassembled WGS sequence"/>
</dbReference>
<dbReference type="Pfam" id="PF25270">
    <property type="entry name" value="Khk"/>
    <property type="match status" value="1"/>
</dbReference>
<organism evidence="3 4">
    <name type="scientific">Natronoglomus mannanivorans</name>
    <dbReference type="NCBI Taxonomy" id="2979990"/>
    <lineage>
        <taxon>Archaea</taxon>
        <taxon>Methanobacteriati</taxon>
        <taxon>Methanobacteriota</taxon>
        <taxon>Stenosarchaea group</taxon>
        <taxon>Halobacteria</taxon>
        <taxon>Halobacteriales</taxon>
        <taxon>Natrialbaceae</taxon>
        <taxon>Natronoglomus</taxon>
    </lineage>
</organism>
<dbReference type="Gene3D" id="3.40.1190.20">
    <property type="match status" value="1"/>
</dbReference>
<dbReference type="InterPro" id="IPR057621">
    <property type="entry name" value="Khk_prokaryotic"/>
</dbReference>
<dbReference type="InterPro" id="IPR029056">
    <property type="entry name" value="Ribokinase-like"/>
</dbReference>